<keyword evidence="4" id="KW-1185">Reference proteome</keyword>
<dbReference type="Proteomes" id="UP001142393">
    <property type="component" value="Unassembled WGS sequence"/>
</dbReference>
<protein>
    <submittedName>
        <fullName evidence="3">Uncharacterized protein</fullName>
    </submittedName>
</protein>
<evidence type="ECO:0000313" key="4">
    <source>
        <dbReference type="Proteomes" id="UP001142393"/>
    </source>
</evidence>
<name>A0A9W8TUC7_9AGAR</name>
<feature type="compositionally biased region" description="Polar residues" evidence="1">
    <location>
        <begin position="315"/>
        <end position="324"/>
    </location>
</feature>
<gene>
    <name evidence="3" type="ORF">DFH05DRAFT_1528849</name>
</gene>
<dbReference type="EMBL" id="JANVFU010000013">
    <property type="protein sequence ID" value="KAJ3741027.1"/>
    <property type="molecule type" value="Genomic_DNA"/>
</dbReference>
<comment type="caution">
    <text evidence="3">The sequence shown here is derived from an EMBL/GenBank/DDBJ whole genome shotgun (WGS) entry which is preliminary data.</text>
</comment>
<feature type="transmembrane region" description="Helical" evidence="2">
    <location>
        <begin position="125"/>
        <end position="144"/>
    </location>
</feature>
<accession>A0A9W8TUC7</accession>
<keyword evidence="2" id="KW-0472">Membrane</keyword>
<feature type="compositionally biased region" description="Low complexity" evidence="1">
    <location>
        <begin position="66"/>
        <end position="80"/>
    </location>
</feature>
<dbReference type="AlphaFoldDB" id="A0A9W8TUC7"/>
<proteinExistence type="predicted"/>
<keyword evidence="2" id="KW-0812">Transmembrane</keyword>
<keyword evidence="2" id="KW-1133">Transmembrane helix</keyword>
<evidence type="ECO:0000256" key="1">
    <source>
        <dbReference type="SAM" id="MobiDB-lite"/>
    </source>
</evidence>
<sequence length="335" mass="37174">MELPTSLSNARNPLNFESFQLEAMWDMAAAYGSAHRSGDTRLGLQSATTSQNVPLWDDGFAPPGISSSPASASTRSPSDAHPIPGSSSPKSRDSESLRVKSDPRVVVNPTDDRISKKFKCAAMQISWHLIFVCFLFPAVFHATVDASPLALRAANNHCVAEIELSRTTEDNIPISEESLQTIKSHGVNANEDWRLCVDAACLMSVFDPQQQMKVYRRDWEAGLDRRGCYTAIGVVTFDTQSHMDMSVKYLMEELPEAAKPTDNLQYLNAMIKYLQLQHKMKMKQETQLNQDVWDIYYGAMAKALQNEKAKKEAQGINTNTSTGSFVKPPIPSHKG</sequence>
<feature type="compositionally biased region" description="Basic and acidic residues" evidence="1">
    <location>
        <begin position="90"/>
        <end position="103"/>
    </location>
</feature>
<feature type="region of interest" description="Disordered" evidence="1">
    <location>
        <begin position="311"/>
        <end position="335"/>
    </location>
</feature>
<reference evidence="3 4" key="1">
    <citation type="journal article" date="2023" name="Proc. Natl. Acad. Sci. U.S.A.">
        <title>A global phylogenomic analysis of the shiitake genus Lentinula.</title>
        <authorList>
            <person name="Sierra-Patev S."/>
            <person name="Min B."/>
            <person name="Naranjo-Ortiz M."/>
            <person name="Looney B."/>
            <person name="Konkel Z."/>
            <person name="Slot J.C."/>
            <person name="Sakamoto Y."/>
            <person name="Steenwyk J.L."/>
            <person name="Rokas A."/>
            <person name="Carro J."/>
            <person name="Camarero S."/>
            <person name="Ferreira P."/>
            <person name="Molpeceres G."/>
            <person name="Ruiz-Duenas F.J."/>
            <person name="Serrano A."/>
            <person name="Henrissat B."/>
            <person name="Drula E."/>
            <person name="Hughes K.W."/>
            <person name="Mata J.L."/>
            <person name="Ishikawa N.K."/>
            <person name="Vargas-Isla R."/>
            <person name="Ushijima S."/>
            <person name="Smith C.A."/>
            <person name="Donoghue J."/>
            <person name="Ahrendt S."/>
            <person name="Andreopoulos W."/>
            <person name="He G."/>
            <person name="LaButti K."/>
            <person name="Lipzen A."/>
            <person name="Ng V."/>
            <person name="Riley R."/>
            <person name="Sandor L."/>
            <person name="Barry K."/>
            <person name="Martinez A.T."/>
            <person name="Xiao Y."/>
            <person name="Gibbons J.G."/>
            <person name="Terashima K."/>
            <person name="Grigoriev I.V."/>
            <person name="Hibbett D."/>
        </authorList>
    </citation>
    <scope>NUCLEOTIDE SEQUENCE [LARGE SCALE GENOMIC DNA]</scope>
    <source>
        <strain evidence="3 4">TFB7810</strain>
    </source>
</reference>
<feature type="region of interest" description="Disordered" evidence="1">
    <location>
        <begin position="66"/>
        <end position="104"/>
    </location>
</feature>
<evidence type="ECO:0000256" key="2">
    <source>
        <dbReference type="SAM" id="Phobius"/>
    </source>
</evidence>
<organism evidence="3 4">
    <name type="scientific">Lentinula detonsa</name>
    <dbReference type="NCBI Taxonomy" id="2804962"/>
    <lineage>
        <taxon>Eukaryota</taxon>
        <taxon>Fungi</taxon>
        <taxon>Dikarya</taxon>
        <taxon>Basidiomycota</taxon>
        <taxon>Agaricomycotina</taxon>
        <taxon>Agaricomycetes</taxon>
        <taxon>Agaricomycetidae</taxon>
        <taxon>Agaricales</taxon>
        <taxon>Marasmiineae</taxon>
        <taxon>Omphalotaceae</taxon>
        <taxon>Lentinula</taxon>
    </lineage>
</organism>
<evidence type="ECO:0000313" key="3">
    <source>
        <dbReference type="EMBL" id="KAJ3741027.1"/>
    </source>
</evidence>